<feature type="region of interest" description="Disordered" evidence="1">
    <location>
        <begin position="427"/>
        <end position="454"/>
    </location>
</feature>
<evidence type="ECO:0000313" key="2">
    <source>
        <dbReference type="EMBL" id="CAN71465.1"/>
    </source>
</evidence>
<feature type="region of interest" description="Disordered" evidence="1">
    <location>
        <begin position="1"/>
        <end position="56"/>
    </location>
</feature>
<name>A5AMW0_VITVI</name>
<evidence type="ECO:0000256" key="1">
    <source>
        <dbReference type="SAM" id="MobiDB-lite"/>
    </source>
</evidence>
<protein>
    <submittedName>
        <fullName evidence="2">Uncharacterized protein</fullName>
    </submittedName>
</protein>
<proteinExistence type="predicted"/>
<accession>A5AMW0</accession>
<feature type="region of interest" description="Disordered" evidence="1">
    <location>
        <begin position="291"/>
        <end position="313"/>
    </location>
</feature>
<dbReference type="ExpressionAtlas" id="A5AMW0">
    <property type="expression patterns" value="baseline and differential"/>
</dbReference>
<dbReference type="EMBL" id="AM430398">
    <property type="protein sequence ID" value="CAN71465.1"/>
    <property type="molecule type" value="Genomic_DNA"/>
</dbReference>
<reference evidence="2" key="1">
    <citation type="journal article" date="2007" name="PLoS ONE">
        <title>The first genome sequence of an elite grapevine cultivar (Pinot noir Vitis vinifera L.): coping with a highly heterozygous genome.</title>
        <authorList>
            <person name="Velasco R."/>
            <person name="Zharkikh A."/>
            <person name="Troggio M."/>
            <person name="Cartwright D.A."/>
            <person name="Cestaro A."/>
            <person name="Pruss D."/>
            <person name="Pindo M."/>
            <person name="FitzGerald L.M."/>
            <person name="Vezzulli S."/>
            <person name="Reid J."/>
            <person name="Malacarne G."/>
            <person name="Iliev D."/>
            <person name="Coppola G."/>
            <person name="Wardell B."/>
            <person name="Micheletti D."/>
            <person name="Macalma T."/>
            <person name="Facci M."/>
            <person name="Mitchell J.T."/>
            <person name="Perazzolli M."/>
            <person name="Eldredge G."/>
            <person name="Gatto P."/>
            <person name="Oyzerski R."/>
            <person name="Moretto M."/>
            <person name="Gutin N."/>
            <person name="Stefanini M."/>
            <person name="Chen Y."/>
            <person name="Segala C."/>
            <person name="Davenport C."/>
            <person name="Dematte L."/>
            <person name="Mraz A."/>
            <person name="Battilana J."/>
            <person name="Stormo K."/>
            <person name="Costa F."/>
            <person name="Tao Q."/>
            <person name="Si-Ammour A."/>
            <person name="Harkins T."/>
            <person name="Lackey A."/>
            <person name="Perbost C."/>
            <person name="Taillon B."/>
            <person name="Stella A."/>
            <person name="Solovyev V."/>
            <person name="Fawcett J.A."/>
            <person name="Sterck L."/>
            <person name="Vandepoele K."/>
            <person name="Grando S.M."/>
            <person name="Toppo S."/>
            <person name="Moser C."/>
            <person name="Lanchbury J."/>
            <person name="Bogden R."/>
            <person name="Skolnick M."/>
            <person name="Sgaramella V."/>
            <person name="Bhatnagar S.K."/>
            <person name="Fontana P."/>
            <person name="Gutin A."/>
            <person name="Van de Peer Y."/>
            <person name="Salamini F."/>
            <person name="Viola R."/>
        </authorList>
    </citation>
    <scope>NUCLEOTIDE SEQUENCE</scope>
</reference>
<sequence length="564" mass="62131">MAPGEGAAMPRCSAAAGPRTMQKNRGRGVSSIVTPSPFPTTNKIERGPKAPKPRTETEAFRFTPHSLLNKARPRALGRSAGSFPVVLFPPRERRTEERSGANFSYLLSVSPFVECPARFTGLLAYQALARCSCRPPSGRSARYPYFSGTPPIALAISYGSSSSQPQGPALRCEARVGSAVSPHSNYVRGLSLLPDLERYYESSVPDSIAAAIWFTGTTKKSHAYVTVTDGFIILDHEDAGRASDRTRSSYWLVRPGSIHESLVQLSLGDTVEKYHAWLPPVLSFSRSHPARYGSAKKQPKIPPTDRSTPITPRTVQDSYHLSYGWLSNFTSFSGRSALSIDVNRNIVHRYSSMQRGRDDVTYYDHVQKCCPSARQYGTSQQLPFLYEKGTGPHSPPLGFFFPYLRAHCVSTGEKEVDFTEEEGAGRVLVGPHPRFPRGGRAVFPQRPASGGRKRTRVGSARFAFSCVESFSFSYRSPRPRRGRVKSSEAAGSTEQWGGGMRATPPMGWTTPQAEVLPRQEKGRAASSLSDRNKKRELVVGGKTRLMEYDSTEEPYSIGALARYN</sequence>
<gene>
    <name evidence="2" type="ORF">VITISV_038986</name>
</gene>
<feature type="region of interest" description="Disordered" evidence="1">
    <location>
        <begin position="475"/>
        <end position="511"/>
    </location>
</feature>
<feature type="compositionally biased region" description="Basic and acidic residues" evidence="1">
    <location>
        <begin position="43"/>
        <end position="56"/>
    </location>
</feature>
<dbReference type="AlphaFoldDB" id="A5AMW0"/>
<feature type="compositionally biased region" description="Polar residues" evidence="1">
    <location>
        <begin position="31"/>
        <end position="42"/>
    </location>
</feature>
<organism evidence="2">
    <name type="scientific">Vitis vinifera</name>
    <name type="common">Grape</name>
    <dbReference type="NCBI Taxonomy" id="29760"/>
    <lineage>
        <taxon>Eukaryota</taxon>
        <taxon>Viridiplantae</taxon>
        <taxon>Streptophyta</taxon>
        <taxon>Embryophyta</taxon>
        <taxon>Tracheophyta</taxon>
        <taxon>Spermatophyta</taxon>
        <taxon>Magnoliopsida</taxon>
        <taxon>eudicotyledons</taxon>
        <taxon>Gunneridae</taxon>
        <taxon>Pentapetalae</taxon>
        <taxon>rosids</taxon>
        <taxon>Vitales</taxon>
        <taxon>Vitaceae</taxon>
        <taxon>Viteae</taxon>
        <taxon>Vitis</taxon>
    </lineage>
</organism>